<dbReference type="PANTHER" id="PTHR48073">
    <property type="entry name" value="O-SUCCINYLBENZOATE SYNTHASE-RELATED"/>
    <property type="match status" value="1"/>
</dbReference>
<evidence type="ECO:0000256" key="1">
    <source>
        <dbReference type="ARBA" id="ARBA00022723"/>
    </source>
</evidence>
<evidence type="ECO:0000313" key="4">
    <source>
        <dbReference type="Proteomes" id="UP000190637"/>
    </source>
</evidence>
<feature type="domain" description="Mandelate racemase/muconate lactonizing enzyme C-terminal" evidence="2">
    <location>
        <begin position="144"/>
        <end position="238"/>
    </location>
</feature>
<keyword evidence="1" id="KW-0479">Metal-binding</keyword>
<dbReference type="SUPFAM" id="SSF54826">
    <property type="entry name" value="Enolase N-terminal domain-like"/>
    <property type="match status" value="1"/>
</dbReference>
<reference evidence="3 4" key="1">
    <citation type="submission" date="2017-02" db="EMBL/GenBank/DDBJ databases">
        <authorList>
            <person name="Peterson S.W."/>
        </authorList>
    </citation>
    <scope>NUCLEOTIDE SEQUENCE [LARGE SCALE GENOMIC DNA]</scope>
    <source>
        <strain evidence="3 4">DSM 45154</strain>
    </source>
</reference>
<dbReference type="InterPro" id="IPR013342">
    <property type="entry name" value="Mandelate_racemase_C"/>
</dbReference>
<sequence length="373" mass="40007">MSRTEPATLTRVATIDATLLRLPLVQPKPRNRGVGERPRYADHVLVRVADASGVTGWGEIPGSAGWRALVEEFAPALLRHSWQRPTDVEHAWAGLPADPAVRCGLDVACWDLWSRQRDTPLSHALGGTRTAVTAGVTLARQPSLEALVHEVNRQVGSGFKRIRLEIEPGWDIEVVRAVQAAFPYLALQVDAGGRYSEDPDHLATLRALDDYGLLAVEQPFASDDLAAHARLRRDLRTPVAIRCPAGSLDRLDEAIRTEAASALHLSMSAMGGLTPARRAHDRAVDAGWQVWCGSDHETGVGRAAIVALASLRGVTLPTEMPGAGGRFSRDVVTPPVRAHDGIVPVPLTRPGLGHEVDPGAIRAMAVTSLTLTG</sequence>
<dbReference type="Proteomes" id="UP000190637">
    <property type="component" value="Unassembled WGS sequence"/>
</dbReference>
<protein>
    <submittedName>
        <fullName evidence="3">O-succinylbenzoate synthase</fullName>
    </submittedName>
</protein>
<proteinExistence type="predicted"/>
<evidence type="ECO:0000313" key="3">
    <source>
        <dbReference type="EMBL" id="SJZ63100.1"/>
    </source>
</evidence>
<dbReference type="OrthoDB" id="9774531at2"/>
<dbReference type="AlphaFoldDB" id="A0A1T4M7T8"/>
<dbReference type="GO" id="GO:0003824">
    <property type="term" value="F:catalytic activity"/>
    <property type="evidence" value="ECO:0007669"/>
    <property type="project" value="UniProtKB-ARBA"/>
</dbReference>
<dbReference type="SMART" id="SM00922">
    <property type="entry name" value="MR_MLE"/>
    <property type="match status" value="1"/>
</dbReference>
<accession>A0A1T4M7T8</accession>
<dbReference type="PANTHER" id="PTHR48073:SF5">
    <property type="entry name" value="O-SUCCINYLBENZOATE SYNTHASE"/>
    <property type="match status" value="1"/>
</dbReference>
<dbReference type="Pfam" id="PF13378">
    <property type="entry name" value="MR_MLE_C"/>
    <property type="match status" value="1"/>
</dbReference>
<dbReference type="EMBL" id="FUWS01000002">
    <property type="protein sequence ID" value="SJZ63100.1"/>
    <property type="molecule type" value="Genomic_DNA"/>
</dbReference>
<dbReference type="STRING" id="1122192.SAMN02745673_00988"/>
<dbReference type="InterPro" id="IPR036849">
    <property type="entry name" value="Enolase-like_C_sf"/>
</dbReference>
<gene>
    <name evidence="3" type="ORF">SAMN02745673_00988</name>
</gene>
<organism evidence="3 4">
    <name type="scientific">Marinactinospora thermotolerans DSM 45154</name>
    <dbReference type="NCBI Taxonomy" id="1122192"/>
    <lineage>
        <taxon>Bacteria</taxon>
        <taxon>Bacillati</taxon>
        <taxon>Actinomycetota</taxon>
        <taxon>Actinomycetes</taxon>
        <taxon>Streptosporangiales</taxon>
        <taxon>Nocardiopsidaceae</taxon>
        <taxon>Marinactinospora</taxon>
    </lineage>
</organism>
<dbReference type="Gene3D" id="3.30.390.10">
    <property type="entry name" value="Enolase-like, N-terminal domain"/>
    <property type="match status" value="1"/>
</dbReference>
<dbReference type="RefSeq" id="WP_078760375.1">
    <property type="nucleotide sequence ID" value="NZ_FUWS01000002.1"/>
</dbReference>
<name>A0A1T4M7T8_9ACTN</name>
<dbReference type="GO" id="GO:0046872">
    <property type="term" value="F:metal ion binding"/>
    <property type="evidence" value="ECO:0007669"/>
    <property type="project" value="UniProtKB-KW"/>
</dbReference>
<dbReference type="SUPFAM" id="SSF51604">
    <property type="entry name" value="Enolase C-terminal domain-like"/>
    <property type="match status" value="1"/>
</dbReference>
<evidence type="ECO:0000259" key="2">
    <source>
        <dbReference type="SMART" id="SM00922"/>
    </source>
</evidence>
<dbReference type="Gene3D" id="3.20.20.120">
    <property type="entry name" value="Enolase-like C-terminal domain"/>
    <property type="match status" value="1"/>
</dbReference>
<keyword evidence="4" id="KW-1185">Reference proteome</keyword>
<dbReference type="InterPro" id="IPR029017">
    <property type="entry name" value="Enolase-like_N"/>
</dbReference>
<dbReference type="InterPro" id="IPR029065">
    <property type="entry name" value="Enolase_C-like"/>
</dbReference>